<reference evidence="3" key="1">
    <citation type="submission" date="2023-08" db="EMBL/GenBank/DDBJ databases">
        <authorList>
            <person name="Chen Y."/>
            <person name="Shah S."/>
            <person name="Dougan E. K."/>
            <person name="Thang M."/>
            <person name="Chan C."/>
        </authorList>
    </citation>
    <scope>NUCLEOTIDE SEQUENCE</scope>
</reference>
<dbReference type="EMBL" id="CAUJNA010000053">
    <property type="protein sequence ID" value="CAJ1371082.1"/>
    <property type="molecule type" value="Genomic_DNA"/>
</dbReference>
<evidence type="ECO:0000313" key="3">
    <source>
        <dbReference type="EMBL" id="CAJ1371082.1"/>
    </source>
</evidence>
<evidence type="ECO:0000313" key="4">
    <source>
        <dbReference type="Proteomes" id="UP001178507"/>
    </source>
</evidence>
<accession>A0AA36HL26</accession>
<feature type="region of interest" description="Disordered" evidence="1">
    <location>
        <begin position="265"/>
        <end position="315"/>
    </location>
</feature>
<evidence type="ECO:0000256" key="1">
    <source>
        <dbReference type="SAM" id="MobiDB-lite"/>
    </source>
</evidence>
<keyword evidence="2" id="KW-1133">Transmembrane helix</keyword>
<keyword evidence="4" id="KW-1185">Reference proteome</keyword>
<proteinExistence type="predicted"/>
<sequence length="321" mass="35985">MGQRSEQTSQRVCVKGLADESNAKDFILSGWDRLRIWWLRSTEAEFLCEDARRHQRHYMFAAFGIVGCYKICTVLASVMTWRMWLFYNGVTVLVLLIAHLSAKKPEALWVDFVYAVISFVLLLHTSRLYETLILQELMPSGSSEVDLLCAFIFHSQIMVSMGHHPAVLVAWGLAVHCSCWMTNNADLQMDIKIVLSVGFLMYASTHQSQIQLRDTRLESEAELSRFRKREARVFLPFLACGSLSYGAEHKQIDLVLRRGAPAIAKAGSSSPEGADGANGDTGLQPSEGAFATRQVRTESSWRRKGHPRLRPGSNSAVVVFA</sequence>
<comment type="caution">
    <text evidence="3">The sequence shown here is derived from an EMBL/GenBank/DDBJ whole genome shotgun (WGS) entry which is preliminary data.</text>
</comment>
<feature type="transmembrane region" description="Helical" evidence="2">
    <location>
        <begin position="84"/>
        <end position="102"/>
    </location>
</feature>
<protein>
    <submittedName>
        <fullName evidence="3">Uncharacterized protein</fullName>
    </submittedName>
</protein>
<keyword evidence="2" id="KW-0472">Membrane</keyword>
<dbReference type="AlphaFoldDB" id="A0AA36HL26"/>
<feature type="transmembrane region" description="Helical" evidence="2">
    <location>
        <begin position="58"/>
        <end position="78"/>
    </location>
</feature>
<dbReference type="Proteomes" id="UP001178507">
    <property type="component" value="Unassembled WGS sequence"/>
</dbReference>
<name>A0AA36HL26_9DINO</name>
<feature type="transmembrane region" description="Helical" evidence="2">
    <location>
        <begin position="109"/>
        <end position="129"/>
    </location>
</feature>
<gene>
    <name evidence="3" type="ORF">EVOR1521_LOCUS1492</name>
</gene>
<organism evidence="3 4">
    <name type="scientific">Effrenium voratum</name>
    <dbReference type="NCBI Taxonomy" id="2562239"/>
    <lineage>
        <taxon>Eukaryota</taxon>
        <taxon>Sar</taxon>
        <taxon>Alveolata</taxon>
        <taxon>Dinophyceae</taxon>
        <taxon>Suessiales</taxon>
        <taxon>Symbiodiniaceae</taxon>
        <taxon>Effrenium</taxon>
    </lineage>
</organism>
<evidence type="ECO:0000256" key="2">
    <source>
        <dbReference type="SAM" id="Phobius"/>
    </source>
</evidence>
<keyword evidence="2" id="KW-0812">Transmembrane</keyword>